<dbReference type="EMBL" id="DSRU01000171">
    <property type="protein sequence ID" value="HFM98449.1"/>
    <property type="molecule type" value="Genomic_DNA"/>
</dbReference>
<name>A0A7C3KDK0_9CYAN</name>
<dbReference type="InterPro" id="IPR006153">
    <property type="entry name" value="Cation/H_exchanger_TM"/>
</dbReference>
<evidence type="ECO:0000256" key="9">
    <source>
        <dbReference type="ARBA" id="ARBA00023065"/>
    </source>
</evidence>
<evidence type="ECO:0000256" key="2">
    <source>
        <dbReference type="ARBA" id="ARBA00005551"/>
    </source>
</evidence>
<keyword evidence="7" id="KW-0630">Potassium</keyword>
<feature type="domain" description="RCK N-terminal" evidence="12">
    <location>
        <begin position="410"/>
        <end position="526"/>
    </location>
</feature>
<feature type="transmembrane region" description="Helical" evidence="11">
    <location>
        <begin position="88"/>
        <end position="110"/>
    </location>
</feature>
<keyword evidence="8 11" id="KW-1133">Transmembrane helix</keyword>
<keyword evidence="3" id="KW-0813">Transport</keyword>
<evidence type="ECO:0000256" key="10">
    <source>
        <dbReference type="ARBA" id="ARBA00023136"/>
    </source>
</evidence>
<proteinExistence type="inferred from homology"/>
<dbReference type="InterPro" id="IPR038770">
    <property type="entry name" value="Na+/solute_symporter_sf"/>
</dbReference>
<dbReference type="GO" id="GO:0006813">
    <property type="term" value="P:potassium ion transport"/>
    <property type="evidence" value="ECO:0007669"/>
    <property type="project" value="UniProtKB-KW"/>
</dbReference>
<feature type="transmembrane region" description="Helical" evidence="11">
    <location>
        <begin position="190"/>
        <end position="210"/>
    </location>
</feature>
<dbReference type="InterPro" id="IPR003148">
    <property type="entry name" value="RCK_N"/>
</dbReference>
<feature type="transmembrane region" description="Helical" evidence="11">
    <location>
        <begin position="334"/>
        <end position="353"/>
    </location>
</feature>
<dbReference type="GO" id="GO:0005886">
    <property type="term" value="C:plasma membrane"/>
    <property type="evidence" value="ECO:0007669"/>
    <property type="project" value="TreeGrafter"/>
</dbReference>
<evidence type="ECO:0000256" key="5">
    <source>
        <dbReference type="ARBA" id="ARBA00022538"/>
    </source>
</evidence>
<dbReference type="GO" id="GO:0015297">
    <property type="term" value="F:antiporter activity"/>
    <property type="evidence" value="ECO:0007669"/>
    <property type="project" value="UniProtKB-KW"/>
</dbReference>
<feature type="transmembrane region" description="Helical" evidence="11">
    <location>
        <begin position="149"/>
        <end position="170"/>
    </location>
</feature>
<dbReference type="FunFam" id="3.40.50.720:FF:000036">
    <property type="entry name" value="Glutathione-regulated potassium-efflux system protein KefB"/>
    <property type="match status" value="1"/>
</dbReference>
<dbReference type="Pfam" id="PF00999">
    <property type="entry name" value="Na_H_Exchanger"/>
    <property type="match status" value="1"/>
</dbReference>
<dbReference type="InterPro" id="IPR036291">
    <property type="entry name" value="NAD(P)-bd_dom_sf"/>
</dbReference>
<dbReference type="GO" id="GO:0012505">
    <property type="term" value="C:endomembrane system"/>
    <property type="evidence" value="ECO:0007669"/>
    <property type="project" value="UniProtKB-SubCell"/>
</dbReference>
<evidence type="ECO:0000256" key="1">
    <source>
        <dbReference type="ARBA" id="ARBA00004127"/>
    </source>
</evidence>
<feature type="transmembrane region" description="Helical" evidence="11">
    <location>
        <begin position="116"/>
        <end position="137"/>
    </location>
</feature>
<feature type="transmembrane region" description="Helical" evidence="11">
    <location>
        <begin position="6"/>
        <end position="23"/>
    </location>
</feature>
<keyword evidence="5" id="KW-0633">Potassium transport</keyword>
<protein>
    <submittedName>
        <fullName evidence="13">Potassium transporter</fullName>
    </submittedName>
</protein>
<dbReference type="Gene3D" id="3.40.50.720">
    <property type="entry name" value="NAD(P)-binding Rossmann-like Domain"/>
    <property type="match status" value="1"/>
</dbReference>
<keyword evidence="4" id="KW-0050">Antiport</keyword>
<feature type="transmembrane region" description="Helical" evidence="11">
    <location>
        <begin position="231"/>
        <end position="256"/>
    </location>
</feature>
<keyword evidence="9" id="KW-0406">Ion transport</keyword>
<evidence type="ECO:0000259" key="12">
    <source>
        <dbReference type="PROSITE" id="PS51201"/>
    </source>
</evidence>
<comment type="subcellular location">
    <subcellularLocation>
        <location evidence="1">Endomembrane system</location>
        <topology evidence="1">Multi-pass membrane protein</topology>
    </subcellularLocation>
</comment>
<dbReference type="SUPFAM" id="SSF51735">
    <property type="entry name" value="NAD(P)-binding Rossmann-fold domains"/>
    <property type="match status" value="1"/>
</dbReference>
<keyword evidence="6 11" id="KW-0812">Transmembrane</keyword>
<dbReference type="PANTHER" id="PTHR46157:SF4">
    <property type="entry name" value="K(+) EFFLUX ANTIPORTER 3, CHLOROPLASTIC"/>
    <property type="match status" value="1"/>
</dbReference>
<comment type="caution">
    <text evidence="13">The sequence shown here is derived from an EMBL/GenBank/DDBJ whole genome shotgun (WGS) entry which is preliminary data.</text>
</comment>
<feature type="transmembrane region" description="Helical" evidence="11">
    <location>
        <begin position="276"/>
        <end position="296"/>
    </location>
</feature>
<keyword evidence="10 11" id="KW-0472">Membrane</keyword>
<accession>A0A7C3KDK0</accession>
<feature type="transmembrane region" description="Helical" evidence="11">
    <location>
        <begin position="365"/>
        <end position="386"/>
    </location>
</feature>
<dbReference type="GO" id="GO:0008324">
    <property type="term" value="F:monoatomic cation transmembrane transporter activity"/>
    <property type="evidence" value="ECO:0007669"/>
    <property type="project" value="InterPro"/>
</dbReference>
<dbReference type="PROSITE" id="PS51201">
    <property type="entry name" value="RCK_N"/>
    <property type="match status" value="1"/>
</dbReference>
<dbReference type="GO" id="GO:1902600">
    <property type="term" value="P:proton transmembrane transport"/>
    <property type="evidence" value="ECO:0007669"/>
    <property type="project" value="InterPro"/>
</dbReference>
<evidence type="ECO:0000313" key="13">
    <source>
        <dbReference type="EMBL" id="HFM98449.1"/>
    </source>
</evidence>
<dbReference type="PANTHER" id="PTHR46157">
    <property type="entry name" value="K(+) EFFLUX ANTIPORTER 3, CHLOROPLASTIC"/>
    <property type="match status" value="1"/>
</dbReference>
<dbReference type="InterPro" id="IPR004771">
    <property type="entry name" value="K/H_exchanger"/>
</dbReference>
<evidence type="ECO:0000256" key="8">
    <source>
        <dbReference type="ARBA" id="ARBA00022989"/>
    </source>
</evidence>
<dbReference type="AlphaFoldDB" id="A0A7C3KDK0"/>
<organism evidence="13">
    <name type="scientific">Oscillatoriales cyanobacterium SpSt-418</name>
    <dbReference type="NCBI Taxonomy" id="2282169"/>
    <lineage>
        <taxon>Bacteria</taxon>
        <taxon>Bacillati</taxon>
        <taxon>Cyanobacteriota</taxon>
        <taxon>Cyanophyceae</taxon>
        <taxon>Oscillatoriophycideae</taxon>
        <taxon>Oscillatoriales</taxon>
    </lineage>
</organism>
<reference evidence="13" key="1">
    <citation type="journal article" date="2020" name="mSystems">
        <title>Genome- and Community-Level Interaction Insights into Carbon Utilization and Element Cycling Functions of Hydrothermarchaeota in Hydrothermal Sediment.</title>
        <authorList>
            <person name="Zhou Z."/>
            <person name="Liu Y."/>
            <person name="Xu W."/>
            <person name="Pan J."/>
            <person name="Luo Z.H."/>
            <person name="Li M."/>
        </authorList>
    </citation>
    <scope>NUCLEOTIDE SEQUENCE [LARGE SCALE GENOMIC DNA]</scope>
    <source>
        <strain evidence="13">SpSt-418</strain>
    </source>
</reference>
<evidence type="ECO:0000256" key="7">
    <source>
        <dbReference type="ARBA" id="ARBA00022958"/>
    </source>
</evidence>
<sequence length="619" mass="67479">MSNENFFFHAFIYLAAAVLTVPISKRLGLGSVLGYLIAGVVIGPFGLRLVGQEGQDVMRFAEFGVVMMLFLVGLQLQPELLWRLRVPILGLGGLQMVANVILLSGVGIAFGLSWQAALAIALILPLSSTAIGVQTLTERGLMKTEGGQSAFSVLLFQAVAVIPILALLPLLTTSPAAVSAATTSSSLAGWQQTLLVIGTVGGIIVGGRFLMRPIFRFIAATRLREIFTATALLLVIAITLVMQIVGLSPALGTFVAGVVLAESEYRHELVSTVEPFQSLLLGLFFLSVGASINFNLVFGQPMLVLGLIVGVSILKSGVLIALAKSFRMDLSQSILFAFALVQGDEFAFVLFSFATQTNVLPEQLAGILIAVVALSMLLSPLFMIAYDRLIQPRLITQTEDRDADEIDDNENAVIIAGFGRFGQIVGRLLLANGYSITVLEHNSAQIELLRRFGWKVFYGDASRIDLLYAAGAAQAKLMVVAIDDSEQILEIVDLTRKYFPHLKILARAVDRRHSYELIRRGVDVIQRETFESALSMGVEALKLLGVRSYTAHRAAQTFRHHDEEALHDMAAMEGDDSALMARSRQLSQDLEQILQSDEQEIKHEVDRAWDILAQQKEKK</sequence>
<dbReference type="Pfam" id="PF02254">
    <property type="entry name" value="TrkA_N"/>
    <property type="match status" value="1"/>
</dbReference>
<feature type="transmembrane region" description="Helical" evidence="11">
    <location>
        <begin position="32"/>
        <end position="51"/>
    </location>
</feature>
<evidence type="ECO:0000256" key="4">
    <source>
        <dbReference type="ARBA" id="ARBA00022449"/>
    </source>
</evidence>
<gene>
    <name evidence="13" type="ORF">ENR64_11970</name>
</gene>
<feature type="transmembrane region" description="Helical" evidence="11">
    <location>
        <begin position="57"/>
        <end position="76"/>
    </location>
</feature>
<evidence type="ECO:0000256" key="11">
    <source>
        <dbReference type="SAM" id="Phobius"/>
    </source>
</evidence>
<feature type="transmembrane region" description="Helical" evidence="11">
    <location>
        <begin position="303"/>
        <end position="322"/>
    </location>
</feature>
<comment type="similarity">
    <text evidence="2">Belongs to the monovalent cation:proton antiporter 2 (CPA2) transporter (TC 2.A.37) family.</text>
</comment>
<dbReference type="Gene3D" id="1.20.1530.20">
    <property type="match status" value="1"/>
</dbReference>
<evidence type="ECO:0000256" key="6">
    <source>
        <dbReference type="ARBA" id="ARBA00022692"/>
    </source>
</evidence>
<dbReference type="NCBIfam" id="TIGR00932">
    <property type="entry name" value="2a37"/>
    <property type="match status" value="1"/>
</dbReference>
<evidence type="ECO:0000256" key="3">
    <source>
        <dbReference type="ARBA" id="ARBA00022448"/>
    </source>
</evidence>